<evidence type="ECO:0000256" key="6">
    <source>
        <dbReference type="ARBA" id="ARBA00038076"/>
    </source>
</evidence>
<dbReference type="OrthoDB" id="9793166at2"/>
<evidence type="ECO:0000259" key="8">
    <source>
        <dbReference type="Pfam" id="PF02687"/>
    </source>
</evidence>
<feature type="transmembrane region" description="Helical" evidence="7">
    <location>
        <begin position="341"/>
        <end position="360"/>
    </location>
</feature>
<dbReference type="EMBL" id="SGJB01000012">
    <property type="protein sequence ID" value="TQQ84268.1"/>
    <property type="molecule type" value="Genomic_DNA"/>
</dbReference>
<dbReference type="PANTHER" id="PTHR30572:SF4">
    <property type="entry name" value="ABC TRANSPORTER PERMEASE YTRF"/>
    <property type="match status" value="1"/>
</dbReference>
<dbReference type="Proteomes" id="UP000317863">
    <property type="component" value="Unassembled WGS sequence"/>
</dbReference>
<keyword evidence="11" id="KW-1185">Reference proteome</keyword>
<feature type="domain" description="ABC3 transporter permease C-terminal" evidence="8">
    <location>
        <begin position="707"/>
        <end position="822"/>
    </location>
</feature>
<evidence type="ECO:0000256" key="5">
    <source>
        <dbReference type="ARBA" id="ARBA00023136"/>
    </source>
</evidence>
<keyword evidence="3 7" id="KW-0812">Transmembrane</keyword>
<keyword evidence="2" id="KW-1003">Cell membrane</keyword>
<feature type="domain" description="ABC3 transporter permease C-terminal" evidence="8">
    <location>
        <begin position="250"/>
        <end position="367"/>
    </location>
</feature>
<evidence type="ECO:0000256" key="2">
    <source>
        <dbReference type="ARBA" id="ARBA00022475"/>
    </source>
</evidence>
<reference evidence="10 11" key="1">
    <citation type="submission" date="2019-02" db="EMBL/GenBank/DDBJ databases">
        <title>Peptostreptococcaceae bacterium ZHW00191 nov., a new bacterium isolated from the human gut.</title>
        <authorList>
            <person name="Zhou H.-W."/>
            <person name="Chen X.-J."/>
        </authorList>
    </citation>
    <scope>NUCLEOTIDE SEQUENCE [LARGE SCALE GENOMIC DNA]</scope>
    <source>
        <strain evidence="10 11">ZHW00191</strain>
    </source>
</reference>
<comment type="subcellular location">
    <subcellularLocation>
        <location evidence="1">Cell membrane</location>
        <topology evidence="1">Multi-pass membrane protein</topology>
    </subcellularLocation>
</comment>
<evidence type="ECO:0000256" key="7">
    <source>
        <dbReference type="SAM" id="Phobius"/>
    </source>
</evidence>
<comment type="similarity">
    <text evidence="6">Belongs to the ABC-4 integral membrane protein family.</text>
</comment>
<dbReference type="InterPro" id="IPR050250">
    <property type="entry name" value="Macrolide_Exporter_MacB"/>
</dbReference>
<dbReference type="RefSeq" id="WP_142536248.1">
    <property type="nucleotide sequence ID" value="NZ_SGJB01000012.1"/>
</dbReference>
<feature type="transmembrane region" description="Helical" evidence="7">
    <location>
        <begin position="792"/>
        <end position="814"/>
    </location>
</feature>
<feature type="transmembrane region" description="Helical" evidence="7">
    <location>
        <begin position="707"/>
        <end position="729"/>
    </location>
</feature>
<evidence type="ECO:0000259" key="9">
    <source>
        <dbReference type="Pfam" id="PF12704"/>
    </source>
</evidence>
<gene>
    <name evidence="10" type="ORF">EXD82_07230</name>
</gene>
<dbReference type="InterPro" id="IPR025857">
    <property type="entry name" value="MacB_PCD"/>
</dbReference>
<evidence type="ECO:0000256" key="1">
    <source>
        <dbReference type="ARBA" id="ARBA00004651"/>
    </source>
</evidence>
<keyword evidence="5 7" id="KW-0472">Membrane</keyword>
<evidence type="ECO:0000256" key="3">
    <source>
        <dbReference type="ARBA" id="ARBA00022692"/>
    </source>
</evidence>
<feature type="transmembrane region" description="Helical" evidence="7">
    <location>
        <begin position="757"/>
        <end position="780"/>
    </location>
</feature>
<organism evidence="10 11">
    <name type="scientific">Peptacetobacter hominis</name>
    <dbReference type="NCBI Taxonomy" id="2743610"/>
    <lineage>
        <taxon>Bacteria</taxon>
        <taxon>Bacillati</taxon>
        <taxon>Bacillota</taxon>
        <taxon>Clostridia</taxon>
        <taxon>Peptostreptococcales</taxon>
        <taxon>Peptostreptococcaceae</taxon>
        <taxon>Peptacetobacter</taxon>
    </lineage>
</organism>
<feature type="domain" description="MacB-like periplasmic core" evidence="9">
    <location>
        <begin position="18"/>
        <end position="209"/>
    </location>
</feature>
<comment type="caution">
    <text evidence="10">The sequence shown here is derived from an EMBL/GenBank/DDBJ whole genome shotgun (WGS) entry which is preliminary data.</text>
</comment>
<dbReference type="GO" id="GO:0005886">
    <property type="term" value="C:plasma membrane"/>
    <property type="evidence" value="ECO:0007669"/>
    <property type="project" value="UniProtKB-SubCell"/>
</dbReference>
<proteinExistence type="inferred from homology"/>
<feature type="transmembrane region" description="Helical" evidence="7">
    <location>
        <begin position="411"/>
        <end position="429"/>
    </location>
</feature>
<keyword evidence="4 7" id="KW-1133">Transmembrane helix</keyword>
<accession>A0A544QU88</accession>
<evidence type="ECO:0000313" key="10">
    <source>
        <dbReference type="EMBL" id="TQQ84268.1"/>
    </source>
</evidence>
<dbReference type="PANTHER" id="PTHR30572">
    <property type="entry name" value="MEMBRANE COMPONENT OF TRANSPORTER-RELATED"/>
    <property type="match status" value="1"/>
</dbReference>
<dbReference type="AlphaFoldDB" id="A0A544QU88"/>
<dbReference type="Pfam" id="PF12704">
    <property type="entry name" value="MacB_PCD"/>
    <property type="match status" value="1"/>
</dbReference>
<protein>
    <submittedName>
        <fullName evidence="10">ABC transporter permease</fullName>
    </submittedName>
</protein>
<sequence length="823" mass="96012">MYIRYFFYNRKRNISMSIGIAVSVVLLLVVYSVNNVLQNNYINNFKSREGDYNLYIDNLKNTKEIINLEGIMNIGTEEFIGGVENNAGLYQQFSGIEKDYLKVYNMEIISGRMPENDNEIVVERWVAQNMGIQQDEEVSLKFTDSMDANRAYNRKFKVAGILSDSKYYKRTGYMHVYTKFQGNNLYKTRTYISVNDEVNIPSLKNEISKLTDIPQKDIKENKILNDLIKEENKFTSKEVVMCISILMMNIRFINGVYSISIVKRKKEFGIMRTIGIDNKNLFKMIFMELCIVGVVGIIMGLILTFFIMNILKSDTELLYKIFGIEKYMISDFENININYKWIVYTLIPIVSALFVAVIQYRDIKRKSPIELVINEDNSEKSLKTKFKEKNMDNILSKISYNRMIMNKKKTMLILFILSIGAILFTSINYRNDMMMYHNNRLFSDPSNGDNFDINMNTMNFNKKGIDEKSLNYISNIKNNDGSSAINEIIASSQKLGRIKISGDYKKYDKYLIERDKHYKISYNGILVDNKNEKYIKASVFTYNDETMKKVYGIDNNKDEAIMYLPEEFKKDNIFVGNDNKAEFVSSKEKEYKKEFIYGYKNYDEEMYKINDIQIKNTTSEYLYSGPYYTSDDDLPQIIVSNSLYEKMFGEIIYDNINILVNEGVDSEFVSNSIIKYIKGLPIVVSDIAETRKENEIIDQKTKLFFNFVVRVIYVLTIINSVNMISDILISRKDEFKKLSILGASKNQLRTMVLKETIIYSVISFGIAFIISILFEVLYYISHMNKGWLFPDFYIEYKSIIFLGVVNFIVILITAKASTNYLRK</sequence>
<feature type="transmembrane region" description="Helical" evidence="7">
    <location>
        <begin position="281"/>
        <end position="308"/>
    </location>
</feature>
<evidence type="ECO:0000256" key="4">
    <source>
        <dbReference type="ARBA" id="ARBA00022989"/>
    </source>
</evidence>
<dbReference type="Pfam" id="PF02687">
    <property type="entry name" value="FtsX"/>
    <property type="match status" value="2"/>
</dbReference>
<dbReference type="GO" id="GO:0022857">
    <property type="term" value="F:transmembrane transporter activity"/>
    <property type="evidence" value="ECO:0007669"/>
    <property type="project" value="TreeGrafter"/>
</dbReference>
<name>A0A544QU88_9FIRM</name>
<evidence type="ECO:0000313" key="11">
    <source>
        <dbReference type="Proteomes" id="UP000317863"/>
    </source>
</evidence>
<dbReference type="InterPro" id="IPR003838">
    <property type="entry name" value="ABC3_permease_C"/>
</dbReference>